<evidence type="ECO:0000256" key="1">
    <source>
        <dbReference type="ARBA" id="ARBA00022741"/>
    </source>
</evidence>
<accession>A0AAN8PMV7</accession>
<sequence>MVQHENKGGFTQVEQVGENESGNILDNLLSRMEQYANNLEALVEERTSDYLEEKKKCEELLYQLLPK</sequence>
<dbReference type="GO" id="GO:0000166">
    <property type="term" value="F:nucleotide binding"/>
    <property type="evidence" value="ECO:0007669"/>
    <property type="project" value="UniProtKB-KW"/>
</dbReference>
<evidence type="ECO:0000256" key="2">
    <source>
        <dbReference type="ARBA" id="ARBA00023239"/>
    </source>
</evidence>
<dbReference type="InterPro" id="IPR050401">
    <property type="entry name" value="Cyclic_nucleotide_synthase"/>
</dbReference>
<dbReference type="GO" id="GO:0005886">
    <property type="term" value="C:plasma membrane"/>
    <property type="evidence" value="ECO:0007669"/>
    <property type="project" value="TreeGrafter"/>
</dbReference>
<dbReference type="PANTHER" id="PTHR11920:SF494">
    <property type="entry name" value="ATRIAL NATRIURETIC PEPTIDE RECEPTOR 2"/>
    <property type="match status" value="1"/>
</dbReference>
<dbReference type="AlphaFoldDB" id="A0AAN8PMV7"/>
<name>A0AAN8PMV7_POLSC</name>
<evidence type="ECO:0000313" key="4">
    <source>
        <dbReference type="Proteomes" id="UP001372834"/>
    </source>
</evidence>
<reference evidence="3 4" key="1">
    <citation type="submission" date="2023-10" db="EMBL/GenBank/DDBJ databases">
        <title>Genomes of two closely related lineages of the louse Polyplax serrata with different host specificities.</title>
        <authorList>
            <person name="Martinu J."/>
            <person name="Tarabai H."/>
            <person name="Stefka J."/>
            <person name="Hypsa V."/>
        </authorList>
    </citation>
    <scope>NUCLEOTIDE SEQUENCE [LARGE SCALE GENOMIC DNA]</scope>
    <source>
        <strain evidence="3">HR10_N</strain>
    </source>
</reference>
<dbReference type="PANTHER" id="PTHR11920">
    <property type="entry name" value="GUANYLYL CYCLASE"/>
    <property type="match status" value="1"/>
</dbReference>
<dbReference type="GO" id="GO:0007168">
    <property type="term" value="P:receptor guanylyl cyclase signaling pathway"/>
    <property type="evidence" value="ECO:0007669"/>
    <property type="project" value="TreeGrafter"/>
</dbReference>
<dbReference type="GO" id="GO:0004016">
    <property type="term" value="F:adenylate cyclase activity"/>
    <property type="evidence" value="ECO:0007669"/>
    <property type="project" value="TreeGrafter"/>
</dbReference>
<keyword evidence="3" id="KW-0675">Receptor</keyword>
<keyword evidence="2" id="KW-0456">Lyase</keyword>
<dbReference type="GO" id="GO:0004383">
    <property type="term" value="F:guanylate cyclase activity"/>
    <property type="evidence" value="ECO:0007669"/>
    <property type="project" value="TreeGrafter"/>
</dbReference>
<comment type="caution">
    <text evidence="3">The sequence shown here is derived from an EMBL/GenBank/DDBJ whole genome shotgun (WGS) entry which is preliminary data.</text>
</comment>
<dbReference type="EMBL" id="JAWJWE010000003">
    <property type="protein sequence ID" value="KAK6639366.1"/>
    <property type="molecule type" value="Genomic_DNA"/>
</dbReference>
<evidence type="ECO:0000313" key="3">
    <source>
        <dbReference type="EMBL" id="KAK6639366.1"/>
    </source>
</evidence>
<dbReference type="Gene3D" id="6.10.250.780">
    <property type="match status" value="1"/>
</dbReference>
<dbReference type="Proteomes" id="UP001372834">
    <property type="component" value="Unassembled WGS sequence"/>
</dbReference>
<organism evidence="3 4">
    <name type="scientific">Polyplax serrata</name>
    <name type="common">Common mouse louse</name>
    <dbReference type="NCBI Taxonomy" id="468196"/>
    <lineage>
        <taxon>Eukaryota</taxon>
        <taxon>Metazoa</taxon>
        <taxon>Ecdysozoa</taxon>
        <taxon>Arthropoda</taxon>
        <taxon>Hexapoda</taxon>
        <taxon>Insecta</taxon>
        <taxon>Pterygota</taxon>
        <taxon>Neoptera</taxon>
        <taxon>Paraneoptera</taxon>
        <taxon>Psocodea</taxon>
        <taxon>Troctomorpha</taxon>
        <taxon>Phthiraptera</taxon>
        <taxon>Anoplura</taxon>
        <taxon>Polyplacidae</taxon>
        <taxon>Polyplax</taxon>
    </lineage>
</organism>
<dbReference type="GO" id="GO:0001653">
    <property type="term" value="F:peptide receptor activity"/>
    <property type="evidence" value="ECO:0007669"/>
    <property type="project" value="TreeGrafter"/>
</dbReference>
<keyword evidence="1" id="KW-0547">Nucleotide-binding</keyword>
<protein>
    <submittedName>
        <fullName evidence="3">Receptor-type guanylate cyclase gcy-28</fullName>
    </submittedName>
</protein>
<gene>
    <name evidence="3" type="primary">GCY28</name>
    <name evidence="3" type="ORF">RUM43_007639</name>
</gene>
<proteinExistence type="predicted"/>